<accession>A0ABN7XMA1</accession>
<proteinExistence type="predicted"/>
<keyword evidence="3" id="KW-1185">Reference proteome</keyword>
<feature type="non-terminal residue" evidence="2">
    <location>
        <position position="1"/>
    </location>
</feature>
<dbReference type="EMBL" id="CAJVQB010159784">
    <property type="protein sequence ID" value="CAG8856414.1"/>
    <property type="molecule type" value="Genomic_DNA"/>
</dbReference>
<evidence type="ECO:0000313" key="3">
    <source>
        <dbReference type="Proteomes" id="UP000789901"/>
    </source>
</evidence>
<feature type="coiled-coil region" evidence="1">
    <location>
        <begin position="5"/>
        <end position="42"/>
    </location>
</feature>
<sequence>VILNISQFEDNNEELKKQINKISQFEDTNKELKEQINKIYELLASKMD</sequence>
<gene>
    <name evidence="2" type="ORF">GMARGA_LOCUS45235</name>
</gene>
<name>A0ABN7XMA1_GIGMA</name>
<protein>
    <submittedName>
        <fullName evidence="2">25109_t:CDS:1</fullName>
    </submittedName>
</protein>
<organism evidence="2 3">
    <name type="scientific">Gigaspora margarita</name>
    <dbReference type="NCBI Taxonomy" id="4874"/>
    <lineage>
        <taxon>Eukaryota</taxon>
        <taxon>Fungi</taxon>
        <taxon>Fungi incertae sedis</taxon>
        <taxon>Mucoromycota</taxon>
        <taxon>Glomeromycotina</taxon>
        <taxon>Glomeromycetes</taxon>
        <taxon>Diversisporales</taxon>
        <taxon>Gigasporaceae</taxon>
        <taxon>Gigaspora</taxon>
    </lineage>
</organism>
<evidence type="ECO:0000313" key="2">
    <source>
        <dbReference type="EMBL" id="CAG8856414.1"/>
    </source>
</evidence>
<keyword evidence="1" id="KW-0175">Coiled coil</keyword>
<reference evidence="2 3" key="1">
    <citation type="submission" date="2021-06" db="EMBL/GenBank/DDBJ databases">
        <authorList>
            <person name="Kallberg Y."/>
            <person name="Tangrot J."/>
            <person name="Rosling A."/>
        </authorList>
    </citation>
    <scope>NUCLEOTIDE SEQUENCE [LARGE SCALE GENOMIC DNA]</scope>
    <source>
        <strain evidence="2 3">120-4 pot B 10/14</strain>
    </source>
</reference>
<dbReference type="Proteomes" id="UP000789901">
    <property type="component" value="Unassembled WGS sequence"/>
</dbReference>
<evidence type="ECO:0000256" key="1">
    <source>
        <dbReference type="SAM" id="Coils"/>
    </source>
</evidence>
<comment type="caution">
    <text evidence="2">The sequence shown here is derived from an EMBL/GenBank/DDBJ whole genome shotgun (WGS) entry which is preliminary data.</text>
</comment>